<dbReference type="Gene3D" id="3.30.710.10">
    <property type="entry name" value="Potassium Channel Kv1.1, Chain A"/>
    <property type="match status" value="1"/>
</dbReference>
<dbReference type="Gene3D" id="6.10.250.3030">
    <property type="match status" value="1"/>
</dbReference>
<dbReference type="Pfam" id="PF22486">
    <property type="entry name" value="MATH_2"/>
    <property type="match status" value="1"/>
</dbReference>
<dbReference type="Gene3D" id="6.20.250.50">
    <property type="match status" value="1"/>
</dbReference>
<dbReference type="GO" id="GO:0030163">
    <property type="term" value="P:protein catabolic process"/>
    <property type="evidence" value="ECO:0007669"/>
    <property type="project" value="UniProtKB-ARBA"/>
</dbReference>
<evidence type="ECO:0000313" key="4">
    <source>
        <dbReference type="EMBL" id="KAH0517707.1"/>
    </source>
</evidence>
<dbReference type="PROSITE" id="PS50097">
    <property type="entry name" value="BTB"/>
    <property type="match status" value="1"/>
</dbReference>
<evidence type="ECO:0000259" key="2">
    <source>
        <dbReference type="PROSITE" id="PS50097"/>
    </source>
</evidence>
<name>A0A8J6GVF1_MICOH</name>
<evidence type="ECO:0000259" key="3">
    <source>
        <dbReference type="PROSITE" id="PS50144"/>
    </source>
</evidence>
<gene>
    <name evidence="4" type="ORF">LTLLF_120030</name>
</gene>
<dbReference type="Gene3D" id="2.60.210.10">
    <property type="entry name" value="Apoptosis, Tumor Necrosis Factor Receptor Associated Protein 2, Chain A"/>
    <property type="match status" value="1"/>
</dbReference>
<comment type="caution">
    <text evidence="4">The sequence shown here is derived from an EMBL/GenBank/DDBJ whole genome shotgun (WGS) entry which is preliminary data.</text>
</comment>
<accession>A0A8J6GVF1</accession>
<organism evidence="4 5">
    <name type="scientific">Microtus ochrogaster</name>
    <name type="common">Prairie vole</name>
    <dbReference type="NCBI Taxonomy" id="79684"/>
    <lineage>
        <taxon>Eukaryota</taxon>
        <taxon>Metazoa</taxon>
        <taxon>Chordata</taxon>
        <taxon>Craniata</taxon>
        <taxon>Vertebrata</taxon>
        <taxon>Euteleostomi</taxon>
        <taxon>Mammalia</taxon>
        <taxon>Eutheria</taxon>
        <taxon>Euarchontoglires</taxon>
        <taxon>Glires</taxon>
        <taxon>Rodentia</taxon>
        <taxon>Myomorpha</taxon>
        <taxon>Muroidea</taxon>
        <taxon>Cricetidae</taxon>
        <taxon>Arvicolinae</taxon>
        <taxon>Microtus</taxon>
    </lineage>
</organism>
<dbReference type="SUPFAM" id="SSF49599">
    <property type="entry name" value="TRAF domain-like"/>
    <property type="match status" value="1"/>
</dbReference>
<evidence type="ECO:0000313" key="5">
    <source>
        <dbReference type="Proteomes" id="UP000710432"/>
    </source>
</evidence>
<sequence length="368" mass="41413">MSGDLAADSRGCTQITVEKFSFRWTISNFSFCLDGLMGKDIKSSTFSPGANDEQKWYLKVDLTGVDEESRDYLSLFLGLRSSPTGPVWAKFQFWILSANGEKSHITNSQRVLRFRQNQYWGFKKFILRDVLLSLPDLLLPDDNLTLFCEVSMVQDYISTSEQNKQPRIRIPRCTLVDELGKLWENSRFTDCCLVVAGQEFQAHKAILAARCPVFRAMFKDDREENKKHRIEIHDLEPQVFKTVMGFIYTGKAPDLHSKADAVLAAADKYGLVHLKVMCERALCRDLSVENAAHTLIVADRHSAVHLKTQALDFITAHASEVSETSSWKTVVDSSPHLLAELYGSLASSPGLCLGPPLKCLKRSEDLVS</sequence>
<dbReference type="FunFam" id="2.60.210.10:FF:000003">
    <property type="entry name" value="Speckle-type POZ protein-like a"/>
    <property type="match status" value="1"/>
</dbReference>
<dbReference type="InterPro" id="IPR002083">
    <property type="entry name" value="MATH/TRAF_dom"/>
</dbReference>
<dbReference type="InterPro" id="IPR011333">
    <property type="entry name" value="SKP1/BTB/POZ_sf"/>
</dbReference>
<dbReference type="FunFam" id="3.30.710.10:FF:000159">
    <property type="entry name" value="Speckle-type POZ protein B"/>
    <property type="match status" value="1"/>
</dbReference>
<dbReference type="PROSITE" id="PS50144">
    <property type="entry name" value="MATH"/>
    <property type="match status" value="1"/>
</dbReference>
<dbReference type="EMBL" id="JAATJU010014699">
    <property type="protein sequence ID" value="KAH0517707.1"/>
    <property type="molecule type" value="Genomic_DNA"/>
</dbReference>
<reference evidence="4" key="1">
    <citation type="submission" date="2020-03" db="EMBL/GenBank/DDBJ databases">
        <title>Studies in the Genomics of Life Span.</title>
        <authorList>
            <person name="Glass D."/>
        </authorList>
    </citation>
    <scope>NUCLEOTIDE SEQUENCE</scope>
    <source>
        <strain evidence="4">LTLLF</strain>
        <tissue evidence="4">Muscle</tissue>
    </source>
</reference>
<dbReference type="SMART" id="SM00225">
    <property type="entry name" value="BTB"/>
    <property type="match status" value="1"/>
</dbReference>
<dbReference type="InterPro" id="IPR008974">
    <property type="entry name" value="TRAF-like"/>
</dbReference>
<evidence type="ECO:0000256" key="1">
    <source>
        <dbReference type="ARBA" id="ARBA00010846"/>
    </source>
</evidence>
<feature type="domain" description="BTB" evidence="2">
    <location>
        <begin position="189"/>
        <end position="251"/>
    </location>
</feature>
<dbReference type="SUPFAM" id="SSF54695">
    <property type="entry name" value="POZ domain"/>
    <property type="match status" value="1"/>
</dbReference>
<comment type="similarity">
    <text evidence="1">Belongs to the Tdpoz family.</text>
</comment>
<dbReference type="InterPro" id="IPR000210">
    <property type="entry name" value="BTB/POZ_dom"/>
</dbReference>
<protein>
    <submittedName>
        <fullName evidence="4">Speckle-type POZ protein</fullName>
    </submittedName>
</protein>
<feature type="domain" description="MATH" evidence="3">
    <location>
        <begin position="19"/>
        <end position="150"/>
    </location>
</feature>
<dbReference type="AlphaFoldDB" id="A0A8J6GVF1"/>
<proteinExistence type="inferred from homology"/>
<dbReference type="Proteomes" id="UP000710432">
    <property type="component" value="Unassembled WGS sequence"/>
</dbReference>
<dbReference type="PANTHER" id="PTHR24413">
    <property type="entry name" value="SPECKLE-TYPE POZ PROTEIN"/>
    <property type="match status" value="1"/>
</dbReference>
<dbReference type="Pfam" id="PF00651">
    <property type="entry name" value="BTB"/>
    <property type="match status" value="1"/>
</dbReference>